<proteinExistence type="predicted"/>
<reference evidence="2" key="1">
    <citation type="journal article" date="2022" name="Mol. Ecol. Resour.">
        <title>The genomes of chicory, endive, great burdock and yacon provide insights into Asteraceae palaeo-polyploidization history and plant inulin production.</title>
        <authorList>
            <person name="Fan W."/>
            <person name="Wang S."/>
            <person name="Wang H."/>
            <person name="Wang A."/>
            <person name="Jiang F."/>
            <person name="Liu H."/>
            <person name="Zhao H."/>
            <person name="Xu D."/>
            <person name="Zhang Y."/>
        </authorList>
    </citation>
    <scope>NUCLEOTIDE SEQUENCE [LARGE SCALE GENOMIC DNA]</scope>
    <source>
        <strain evidence="2">cv. Yunnan</strain>
    </source>
</reference>
<sequence length="176" mass="19533">MAAEKELLCNLRCTIDQTLFDVTDGGIEEDIIKCLAYRGDFSLCCADLRSKGLNRVGSLLVPNENYCYEAPKLRYFVKGCEDVRKVVADLKSKRASAVGVAGFCWGGAVDSPQLWLLECVVYIMEQCVSRLDVAMFNAILREPGDEIPTDPLLDAISDSRFLSIPSGKQLLELVHY</sequence>
<dbReference type="Proteomes" id="UP001056120">
    <property type="component" value="Linkage Group LG14"/>
</dbReference>
<evidence type="ECO:0000313" key="2">
    <source>
        <dbReference type="Proteomes" id="UP001056120"/>
    </source>
</evidence>
<gene>
    <name evidence="1" type="ORF">L1987_44069</name>
</gene>
<protein>
    <submittedName>
        <fullName evidence="1">Uncharacterized protein</fullName>
    </submittedName>
</protein>
<reference evidence="1 2" key="2">
    <citation type="journal article" date="2022" name="Mol. Ecol. Resour.">
        <title>The genomes of chicory, endive, great burdock and yacon provide insights into Asteraceae paleo-polyploidization history and plant inulin production.</title>
        <authorList>
            <person name="Fan W."/>
            <person name="Wang S."/>
            <person name="Wang H."/>
            <person name="Wang A."/>
            <person name="Jiang F."/>
            <person name="Liu H."/>
            <person name="Zhao H."/>
            <person name="Xu D."/>
            <person name="Zhang Y."/>
        </authorList>
    </citation>
    <scope>NUCLEOTIDE SEQUENCE [LARGE SCALE GENOMIC DNA]</scope>
    <source>
        <strain evidence="2">cv. Yunnan</strain>
        <tissue evidence="1">Leaves</tissue>
    </source>
</reference>
<comment type="caution">
    <text evidence="1">The sequence shown here is derived from an EMBL/GenBank/DDBJ whole genome shotgun (WGS) entry which is preliminary data.</text>
</comment>
<keyword evidence="2" id="KW-1185">Reference proteome</keyword>
<organism evidence="1 2">
    <name type="scientific">Smallanthus sonchifolius</name>
    <dbReference type="NCBI Taxonomy" id="185202"/>
    <lineage>
        <taxon>Eukaryota</taxon>
        <taxon>Viridiplantae</taxon>
        <taxon>Streptophyta</taxon>
        <taxon>Embryophyta</taxon>
        <taxon>Tracheophyta</taxon>
        <taxon>Spermatophyta</taxon>
        <taxon>Magnoliopsida</taxon>
        <taxon>eudicotyledons</taxon>
        <taxon>Gunneridae</taxon>
        <taxon>Pentapetalae</taxon>
        <taxon>asterids</taxon>
        <taxon>campanulids</taxon>
        <taxon>Asterales</taxon>
        <taxon>Asteraceae</taxon>
        <taxon>Asteroideae</taxon>
        <taxon>Heliantheae alliance</taxon>
        <taxon>Millerieae</taxon>
        <taxon>Smallanthus</taxon>
    </lineage>
</organism>
<dbReference type="EMBL" id="CM042031">
    <property type="protein sequence ID" value="KAI3784961.1"/>
    <property type="molecule type" value="Genomic_DNA"/>
</dbReference>
<accession>A0ACB9GPM3</accession>
<name>A0ACB9GPM3_9ASTR</name>
<evidence type="ECO:0000313" key="1">
    <source>
        <dbReference type="EMBL" id="KAI3784961.1"/>
    </source>
</evidence>